<evidence type="ECO:0000256" key="1">
    <source>
        <dbReference type="SAM" id="MobiDB-lite"/>
    </source>
</evidence>
<organism evidence="2 3">
    <name type="scientific">Spirodela intermedia</name>
    <name type="common">Intermediate duckweed</name>
    <dbReference type="NCBI Taxonomy" id="51605"/>
    <lineage>
        <taxon>Eukaryota</taxon>
        <taxon>Viridiplantae</taxon>
        <taxon>Streptophyta</taxon>
        <taxon>Embryophyta</taxon>
        <taxon>Tracheophyta</taxon>
        <taxon>Spermatophyta</taxon>
        <taxon>Magnoliopsida</taxon>
        <taxon>Liliopsida</taxon>
        <taxon>Araceae</taxon>
        <taxon>Lemnoideae</taxon>
        <taxon>Spirodela</taxon>
    </lineage>
</organism>
<gene>
    <name evidence="2" type="ORF">SI8410_09012003</name>
</gene>
<feature type="compositionally biased region" description="Polar residues" evidence="1">
    <location>
        <begin position="100"/>
        <end position="116"/>
    </location>
</feature>
<protein>
    <submittedName>
        <fullName evidence="2">Uncharacterized protein</fullName>
    </submittedName>
</protein>
<evidence type="ECO:0000313" key="2">
    <source>
        <dbReference type="EMBL" id="CAA7401325.1"/>
    </source>
</evidence>
<dbReference type="EMBL" id="LR746272">
    <property type="protein sequence ID" value="CAA7401325.1"/>
    <property type="molecule type" value="Genomic_DNA"/>
</dbReference>
<dbReference type="Proteomes" id="UP000663760">
    <property type="component" value="Chromosome 9"/>
</dbReference>
<feature type="region of interest" description="Disordered" evidence="1">
    <location>
        <begin position="98"/>
        <end position="127"/>
    </location>
</feature>
<sequence length="127" mass="14216">MVHPPHWRPMSSAWIPATTIFDAVLLSGSNSFPRPSPFFSSTRLLLTASRASVRWACSPATRERSAMGRSNRPITSFTLRIRRTASSILEIVTWPERTRSSGPILSTPSQSETTKPCSRGQRHHQSR</sequence>
<dbReference type="AlphaFoldDB" id="A0A7I8KWC2"/>
<accession>A0A7I8KWC2</accession>
<keyword evidence="3" id="KW-1185">Reference proteome</keyword>
<reference evidence="2" key="1">
    <citation type="submission" date="2020-02" db="EMBL/GenBank/DDBJ databases">
        <authorList>
            <person name="Scholz U."/>
            <person name="Mascher M."/>
            <person name="Fiebig A."/>
        </authorList>
    </citation>
    <scope>NUCLEOTIDE SEQUENCE</scope>
</reference>
<proteinExistence type="predicted"/>
<name>A0A7I8KWC2_SPIIN</name>
<evidence type="ECO:0000313" key="3">
    <source>
        <dbReference type="Proteomes" id="UP000663760"/>
    </source>
</evidence>